<keyword evidence="2" id="KW-1185">Reference proteome</keyword>
<evidence type="ECO:0000313" key="1">
    <source>
        <dbReference type="EMBL" id="KAK1866744.1"/>
    </source>
</evidence>
<sequence length="927" mass="98991">MCQCGIAVACLLRNVRDVSHCARARERARPRVLHHPGSGDMLLADGGHPSVSAAHPPVAGDEPADDAGSDAAGCISVVVRRQSAAVALYDSVANELSCAELHVDHLFSQLSQLVERLGPATVVLPAHLKNNDGLCAALAAGCPALQTQSQAAGGPGDDADLMQTEGLCFFPGHEFTLDAARDRLSVVLVSGMPRALSSRERLAFLASAIDLESTLAWCAAGGLLAFLQKHDLLANVQLNTNPPADTLNDDGVASDDGCCVLYLNAIRRLPLDSVMRVSGSTLQALHVFKSQAHPRMLGAGRSKEGLSLFSRLNRTKSGGGARLLRSWIQAPSTSVSVIRDRQRAVKALANPANCGLAHTLSRALKNVKSVATIVSRVRTVRDTCRDWRNLLCSARALLVLRQSLVAVGQDFRADHTALEAMGAVSDESLREVCIWIENGIDFPASMAAGSTRPRIRDGFSEDLDELRRCFDSLDGFLTDIGVQEMDALSSRGLHLDRLHIVFLPRVGYLLVLSHATAIEAAQQVVDAEDANGTESRLSASSRASTVSEQSALAVLGLDFVFSTAEHAYFKSPRCYDIDAALGDISGAIEAVEQKAVCHIRAKVCPHLDALWKASLLASEVDALLSLSELAKEPNWVCPDVVEERVVDISDGRHPLVEVTVPNLVANSTKLHGGSVACVTGPVFSGKSVYCAQVALMVLLAQVGSFVPAARAQIGVFDALFTRVQSTDSVSVGQSSFFADCSQIANMLQQATRRSFMVVDEFGKGTSEQDGLSLLGSLILNIIKRPIADAPIMLLTTHFWEVLAEPYVPMRDPRLHVFSMDVLLRSQDRPVTGFPSSAPSGATRARREAQPIGTRAQEGQGMAAAPTGATLDDRHVVYLYKVSPGVVSAQSHSLQCALRAGVERGVCERAAEVRSSVWHGAWPPPASD</sequence>
<dbReference type="Proteomes" id="UP000798662">
    <property type="component" value="Chromosome 2"/>
</dbReference>
<evidence type="ECO:0000313" key="2">
    <source>
        <dbReference type="Proteomes" id="UP000798662"/>
    </source>
</evidence>
<protein>
    <submittedName>
        <fullName evidence="1">Uncharacterized protein</fullName>
    </submittedName>
</protein>
<dbReference type="EMBL" id="CM020619">
    <property type="protein sequence ID" value="KAK1866744.1"/>
    <property type="molecule type" value="Genomic_DNA"/>
</dbReference>
<gene>
    <name evidence="1" type="ORF">I4F81_009259</name>
</gene>
<comment type="caution">
    <text evidence="1">The sequence shown here is derived from an EMBL/GenBank/DDBJ whole genome shotgun (WGS) entry which is preliminary data.</text>
</comment>
<accession>A0ACC3C9B8</accession>
<reference evidence="1" key="1">
    <citation type="submission" date="2019-11" db="EMBL/GenBank/DDBJ databases">
        <title>Nori genome reveals adaptations in red seaweeds to the harsh intertidal environment.</title>
        <authorList>
            <person name="Wang D."/>
            <person name="Mao Y."/>
        </authorList>
    </citation>
    <scope>NUCLEOTIDE SEQUENCE</scope>
    <source>
        <tissue evidence="1">Gametophyte</tissue>
    </source>
</reference>
<organism evidence="1 2">
    <name type="scientific">Pyropia yezoensis</name>
    <name type="common">Susabi-nori</name>
    <name type="synonym">Porphyra yezoensis</name>
    <dbReference type="NCBI Taxonomy" id="2788"/>
    <lineage>
        <taxon>Eukaryota</taxon>
        <taxon>Rhodophyta</taxon>
        <taxon>Bangiophyceae</taxon>
        <taxon>Bangiales</taxon>
        <taxon>Bangiaceae</taxon>
        <taxon>Pyropia</taxon>
    </lineage>
</organism>
<proteinExistence type="predicted"/>
<name>A0ACC3C9B8_PYRYE</name>